<reference evidence="4 5" key="1">
    <citation type="journal article" date="2018" name="Evol. Lett.">
        <title>Horizontal gene cluster transfer increased hallucinogenic mushroom diversity.</title>
        <authorList>
            <person name="Reynolds H.T."/>
            <person name="Vijayakumar V."/>
            <person name="Gluck-Thaler E."/>
            <person name="Korotkin H.B."/>
            <person name="Matheny P.B."/>
            <person name="Slot J.C."/>
        </authorList>
    </citation>
    <scope>NUCLEOTIDE SEQUENCE [LARGE SCALE GENOMIC DNA]</scope>
    <source>
        <strain evidence="4 5">SRW20</strain>
    </source>
</reference>
<feature type="transmembrane region" description="Helical" evidence="2">
    <location>
        <begin position="217"/>
        <end position="244"/>
    </location>
</feature>
<dbReference type="InterPro" id="IPR045338">
    <property type="entry name" value="DUF6535"/>
</dbReference>
<dbReference type="InterPro" id="IPR011989">
    <property type="entry name" value="ARM-like"/>
</dbReference>
<feature type="transmembrane region" description="Helical" evidence="2">
    <location>
        <begin position="93"/>
        <end position="113"/>
    </location>
</feature>
<dbReference type="InParanoid" id="A0A409YWM2"/>
<gene>
    <name evidence="4" type="ORF">CVT26_013666</name>
</gene>
<feature type="region of interest" description="Disordered" evidence="1">
    <location>
        <begin position="1"/>
        <end position="32"/>
    </location>
</feature>
<keyword evidence="5" id="KW-1185">Reference proteome</keyword>
<dbReference type="SUPFAM" id="SSF48371">
    <property type="entry name" value="ARM repeat"/>
    <property type="match status" value="1"/>
</dbReference>
<organism evidence="4 5">
    <name type="scientific">Gymnopilus dilepis</name>
    <dbReference type="NCBI Taxonomy" id="231916"/>
    <lineage>
        <taxon>Eukaryota</taxon>
        <taxon>Fungi</taxon>
        <taxon>Dikarya</taxon>
        <taxon>Basidiomycota</taxon>
        <taxon>Agaricomycotina</taxon>
        <taxon>Agaricomycetes</taxon>
        <taxon>Agaricomycetidae</taxon>
        <taxon>Agaricales</taxon>
        <taxon>Agaricineae</taxon>
        <taxon>Hymenogastraceae</taxon>
        <taxon>Gymnopilus</taxon>
    </lineage>
</organism>
<protein>
    <recommendedName>
        <fullName evidence="3">DUF6535 domain-containing protein</fullName>
    </recommendedName>
</protein>
<feature type="transmembrane region" description="Helical" evidence="2">
    <location>
        <begin position="250"/>
        <end position="268"/>
    </location>
</feature>
<dbReference type="Proteomes" id="UP000284706">
    <property type="component" value="Unassembled WGS sequence"/>
</dbReference>
<dbReference type="STRING" id="231916.A0A409YWM2"/>
<dbReference type="EMBL" id="NHYE01000133">
    <property type="protein sequence ID" value="PPR07353.1"/>
    <property type="molecule type" value="Genomic_DNA"/>
</dbReference>
<dbReference type="Gene3D" id="1.25.10.10">
    <property type="entry name" value="Leucine-rich Repeat Variant"/>
    <property type="match status" value="2"/>
</dbReference>
<evidence type="ECO:0000256" key="2">
    <source>
        <dbReference type="SAM" id="Phobius"/>
    </source>
</evidence>
<evidence type="ECO:0000256" key="1">
    <source>
        <dbReference type="SAM" id="MobiDB-lite"/>
    </source>
</evidence>
<keyword evidence="2" id="KW-0812">Transmembrane</keyword>
<sequence>MADSSSTLDLLKPITTSRSDRRSSFNSTTWNYPGSPASQYTLTPSIDALDSRQPWEELGSEADENAQVWHIYNEESARLDAATIEGCNRGIDVLLVFTGLFSAVLTTFIIQSYQLMLPSSSDTTNALLFQLLSDLRQSSTLNISGPLPTLPPAAGVPTLSQLHWVNGLWFAALACSLSGALVCMLAKQWIQPLANTSSSPKQRARQRQWRHRQLQTWHVFSVISALPLLLHISLLLFFAGVIILLWSGDIAIMIATFAIVALAYVFYLGSIWMSLAHSDFPYQHPITMQLRHWMAQQTRNMPQNSGDLETNSHGKLRSMRVSLAAENASPDDHLDAGSIIWLLQQSNDRVVKVALQAIAGLPREFSAFQPLREAGAIRMVLHQFSCCFRRDHTFGHTKWRINDAEAAAIYCRAWIRLTHGTSENWPSNLYQPLNTLKDLTGNFHVSAIAACVSALDALDSRSSQIGLLNHINRVASGDSTYDEITQRWLLDTLLECSLSWELRAAVLSDLVKKIVPTLIQLLQQGTEKSSIEVQESIALTLANLTCGKLDPQLLWDEEQRHLNFLEILIPSLAAVIQDPERFGVTSEPLIFTVSEFSRHAAQIFERSSRFSPQVDAARLGLFKLFIEDRIGNVPDDLLRNILQILHPLAKITLEQKLKFVKALVQILSTSIDVDVAVSSIRLLEAMLTDCSGAVIQVFTEENGVPTLLRLAHTGNTDSRRLQLDCLRTLCVFIRSSARAFTLETSHQVTLEEHFDVIFRSDFFTALITAIGGRRWWLAEIAEVWVPALMHLCEVRPKDHNWRSVEAAFRDFAETNDGEAGCQRLLDNLDWIRAMIDSPS</sequence>
<evidence type="ECO:0000313" key="5">
    <source>
        <dbReference type="Proteomes" id="UP000284706"/>
    </source>
</evidence>
<name>A0A409YWM2_9AGAR</name>
<keyword evidence="2" id="KW-1133">Transmembrane helix</keyword>
<proteinExistence type="predicted"/>
<dbReference type="SMART" id="SM00185">
    <property type="entry name" value="ARM"/>
    <property type="match status" value="2"/>
</dbReference>
<evidence type="ECO:0000259" key="3">
    <source>
        <dbReference type="Pfam" id="PF20153"/>
    </source>
</evidence>
<keyword evidence="2" id="KW-0472">Membrane</keyword>
<dbReference type="Pfam" id="PF20153">
    <property type="entry name" value="DUF6535"/>
    <property type="match status" value="1"/>
</dbReference>
<dbReference type="OrthoDB" id="3185525at2759"/>
<evidence type="ECO:0000313" key="4">
    <source>
        <dbReference type="EMBL" id="PPR07353.1"/>
    </source>
</evidence>
<dbReference type="InterPro" id="IPR016024">
    <property type="entry name" value="ARM-type_fold"/>
</dbReference>
<feature type="domain" description="DUF6535" evidence="3">
    <location>
        <begin position="69"/>
        <end position="247"/>
    </location>
</feature>
<comment type="caution">
    <text evidence="4">The sequence shown here is derived from an EMBL/GenBank/DDBJ whole genome shotgun (WGS) entry which is preliminary data.</text>
</comment>
<dbReference type="AlphaFoldDB" id="A0A409YWM2"/>
<dbReference type="InterPro" id="IPR000225">
    <property type="entry name" value="Armadillo"/>
</dbReference>
<accession>A0A409YWM2</accession>